<reference evidence="2 3" key="2">
    <citation type="submission" date="2020-08" db="EMBL/GenBank/DDBJ databases">
        <title>The Agave Microbiome: Exploring the role of microbial communities in plant adaptations to desert environments.</title>
        <authorList>
            <person name="Partida-Martinez L.P."/>
        </authorList>
    </citation>
    <scope>NUCLEOTIDE SEQUENCE [LARGE SCALE GENOMIC DNA]</scope>
    <source>
        <strain evidence="2 3">AS2.3</strain>
    </source>
</reference>
<accession>A0A7Y9FRV7</accession>
<evidence type="ECO:0000256" key="1">
    <source>
        <dbReference type="SAM" id="MobiDB-lite"/>
    </source>
</evidence>
<dbReference type="AlphaFoldDB" id="A0A7Y9FRV7"/>
<reference evidence="2 3" key="1">
    <citation type="submission" date="2020-07" db="EMBL/GenBank/DDBJ databases">
        <authorList>
            <person name="Partida-Martinez L."/>
            <person name="Huntemann M."/>
            <person name="Clum A."/>
            <person name="Wang J."/>
            <person name="Palaniappan K."/>
            <person name="Ritter S."/>
            <person name="Chen I.-M."/>
            <person name="Stamatis D."/>
            <person name="Reddy T."/>
            <person name="O'Malley R."/>
            <person name="Daum C."/>
            <person name="Shapiro N."/>
            <person name="Ivanova N."/>
            <person name="Kyrpides N."/>
            <person name="Woyke T."/>
        </authorList>
    </citation>
    <scope>NUCLEOTIDE SEQUENCE [LARGE SCALE GENOMIC DNA]</scope>
    <source>
        <strain evidence="2 3">AS2.3</strain>
    </source>
</reference>
<dbReference type="EMBL" id="JACCBY010000013">
    <property type="protein sequence ID" value="NYD92380.1"/>
    <property type="molecule type" value="Genomic_DNA"/>
</dbReference>
<name>A0A7Y9FRV7_9SPHN</name>
<dbReference type="Proteomes" id="UP000517753">
    <property type="component" value="Unassembled WGS sequence"/>
</dbReference>
<feature type="region of interest" description="Disordered" evidence="1">
    <location>
        <begin position="230"/>
        <end position="269"/>
    </location>
</feature>
<gene>
    <name evidence="2" type="ORF">HD841_004205</name>
</gene>
<organism evidence="2 3">
    <name type="scientific">Sphingomonas melonis</name>
    <dbReference type="NCBI Taxonomy" id="152682"/>
    <lineage>
        <taxon>Bacteria</taxon>
        <taxon>Pseudomonadati</taxon>
        <taxon>Pseudomonadota</taxon>
        <taxon>Alphaproteobacteria</taxon>
        <taxon>Sphingomonadales</taxon>
        <taxon>Sphingomonadaceae</taxon>
        <taxon>Sphingomonas</taxon>
    </lineage>
</organism>
<evidence type="ECO:0000313" key="3">
    <source>
        <dbReference type="Proteomes" id="UP000517753"/>
    </source>
</evidence>
<sequence>MFVLSHAIAPLGAKFHTARIAKREFSVMVSWIAMRTAVIDIRDAILQALPKELLLDLEDRLRAAALKAADVVRTSLPLNAKRSREAEGQIRFRLQEQSYEEVVQQHGGYLLSDGIMWGTDLKVFQPFARFPGPKVGIILGFASMAEPRKIPPKNQSRAAGVTLNISLQPSLLDSDDSPQPTDIFVLFLTARDRHTAGMIEEIAIGVIGSDYKDFIFYASLDDFLRGYETEPVTPGGGGPDDGGAKVKLRPTRKLFIPPERQPDTEVGEE</sequence>
<evidence type="ECO:0000313" key="2">
    <source>
        <dbReference type="EMBL" id="NYD92380.1"/>
    </source>
</evidence>
<comment type="caution">
    <text evidence="2">The sequence shown here is derived from an EMBL/GenBank/DDBJ whole genome shotgun (WGS) entry which is preliminary data.</text>
</comment>
<dbReference type="RefSeq" id="WP_139198153.1">
    <property type="nucleotide sequence ID" value="NZ_JACCBY010000013.1"/>
</dbReference>
<proteinExistence type="predicted"/>
<protein>
    <submittedName>
        <fullName evidence="2">Uncharacterized protein</fullName>
    </submittedName>
</protein>
<keyword evidence="3" id="KW-1185">Reference proteome</keyword>